<keyword evidence="2" id="KW-1185">Reference proteome</keyword>
<gene>
    <name evidence="1" type="ORF">SAMN02927937_01503</name>
</gene>
<name>A0A1H6L663_9FLAO</name>
<reference evidence="1 2" key="1">
    <citation type="submission" date="2016-10" db="EMBL/GenBank/DDBJ databases">
        <authorList>
            <person name="de Groot N.N."/>
        </authorList>
    </citation>
    <scope>NUCLEOTIDE SEQUENCE [LARGE SCALE GENOMIC DNA]</scope>
    <source>
        <strain evidence="1 2">CGMCC 1.10825</strain>
    </source>
</reference>
<organism evidence="1 2">
    <name type="scientific">Paenimyroides marinum</name>
    <dbReference type="NCBI Taxonomy" id="1159016"/>
    <lineage>
        <taxon>Bacteria</taxon>
        <taxon>Pseudomonadati</taxon>
        <taxon>Bacteroidota</taxon>
        <taxon>Flavobacteriia</taxon>
        <taxon>Flavobacteriales</taxon>
        <taxon>Flavobacteriaceae</taxon>
        <taxon>Paenimyroides</taxon>
    </lineage>
</organism>
<dbReference type="Proteomes" id="UP000199634">
    <property type="component" value="Unassembled WGS sequence"/>
</dbReference>
<evidence type="ECO:0000313" key="2">
    <source>
        <dbReference type="Proteomes" id="UP000199634"/>
    </source>
</evidence>
<dbReference type="OrthoDB" id="9758472at2"/>
<protein>
    <submittedName>
        <fullName evidence="1">CarboxypepD_reg-like domain-containing protein</fullName>
    </submittedName>
</protein>
<sequence length="292" mass="33502">MNITNKFCFIVLITLFQLKSFSQHTIKGVIISENECVPYALIYSNVLERPVYSDSLGNFELKNIQVNDSVTIKSIGYEEQSVKITDVNTPVKIELKKADILLEEIVIDVVNSVWEKLFKKPKPHLWSSIVPAMEGFSTITKYKATDNIKFNGICFIAKNNGQYLTKRLRPLVFKKTIDPASSLIESQVEVFNIPKNNTGKANNKDYRVEFVFNNIIEIKRGEEIYIGVEFVPNDLNNINVDDDIMFAAVKEIDNPNLDTKLYSFLFNDAFRSNYKKEVPLKGDLYFELKVVK</sequence>
<proteinExistence type="predicted"/>
<dbReference type="Pfam" id="PF13715">
    <property type="entry name" value="CarbopepD_reg_2"/>
    <property type="match status" value="1"/>
</dbReference>
<evidence type="ECO:0000313" key="1">
    <source>
        <dbReference type="EMBL" id="SEH79966.1"/>
    </source>
</evidence>
<dbReference type="SUPFAM" id="SSF49464">
    <property type="entry name" value="Carboxypeptidase regulatory domain-like"/>
    <property type="match status" value="1"/>
</dbReference>
<accession>A0A1H6L663</accession>
<dbReference type="RefSeq" id="WP_091098375.1">
    <property type="nucleotide sequence ID" value="NZ_FNXE01000018.1"/>
</dbReference>
<dbReference type="AlphaFoldDB" id="A0A1H6L663"/>
<dbReference type="InterPro" id="IPR008969">
    <property type="entry name" value="CarboxyPept-like_regulatory"/>
</dbReference>
<dbReference type="STRING" id="1159016.SAMN02927937_01503"/>
<dbReference type="EMBL" id="FNXE01000018">
    <property type="protein sequence ID" value="SEH79966.1"/>
    <property type="molecule type" value="Genomic_DNA"/>
</dbReference>